<evidence type="ECO:0000256" key="1">
    <source>
        <dbReference type="SAM" id="Phobius"/>
    </source>
</evidence>
<feature type="transmembrane region" description="Helical" evidence="1">
    <location>
        <begin position="153"/>
        <end position="172"/>
    </location>
</feature>
<feature type="transmembrane region" description="Helical" evidence="1">
    <location>
        <begin position="49"/>
        <end position="68"/>
    </location>
</feature>
<dbReference type="KEGG" id="spzr:G5C33_03805"/>
<protein>
    <submittedName>
        <fullName evidence="2">Uncharacterized protein</fullName>
    </submittedName>
</protein>
<dbReference type="EMBL" id="CP049109">
    <property type="protein sequence ID" value="QIG78993.1"/>
    <property type="molecule type" value="Genomic_DNA"/>
</dbReference>
<feature type="transmembrane region" description="Helical" evidence="1">
    <location>
        <begin position="128"/>
        <end position="147"/>
    </location>
</feature>
<keyword evidence="3" id="KW-1185">Reference proteome</keyword>
<keyword evidence="1" id="KW-0812">Transmembrane</keyword>
<name>A0A6G6Y311_9SPHN</name>
<feature type="transmembrane region" description="Helical" evidence="1">
    <location>
        <begin position="98"/>
        <end position="121"/>
    </location>
</feature>
<gene>
    <name evidence="2" type="ORF">G5C33_03805</name>
</gene>
<accession>A0A6G6Y311</accession>
<keyword evidence="1" id="KW-1133">Transmembrane helix</keyword>
<dbReference type="AlphaFoldDB" id="A0A6G6Y311"/>
<sequence>MSALGLTGCVLALRLAWAQPQRRALWLCAAAIALFATVFFALQATSAELAVATLSVAVSVPALGFVVANATRRPRVSPKARVAAVDDPMASTRLALRWASAGLCAPITAAAAAAAAAIWLPGGPDLRMISAILLFPLLWAALGGWALGSAKPAHLSAAMALVAGIVALAIIARNIQ</sequence>
<proteinExistence type="predicted"/>
<evidence type="ECO:0000313" key="3">
    <source>
        <dbReference type="Proteomes" id="UP000501568"/>
    </source>
</evidence>
<keyword evidence="1" id="KW-0472">Membrane</keyword>
<dbReference type="Proteomes" id="UP000501568">
    <property type="component" value="Chromosome"/>
</dbReference>
<organism evidence="2 3">
    <name type="scientific">Stakelama tenebrarum</name>
    <dbReference type="NCBI Taxonomy" id="2711215"/>
    <lineage>
        <taxon>Bacteria</taxon>
        <taxon>Pseudomonadati</taxon>
        <taxon>Pseudomonadota</taxon>
        <taxon>Alphaproteobacteria</taxon>
        <taxon>Sphingomonadales</taxon>
        <taxon>Sphingomonadaceae</taxon>
        <taxon>Stakelama</taxon>
    </lineage>
</organism>
<dbReference type="RefSeq" id="WP_165325995.1">
    <property type="nucleotide sequence ID" value="NZ_CP049109.1"/>
</dbReference>
<reference evidence="2 3" key="1">
    <citation type="submission" date="2020-02" db="EMBL/GenBank/DDBJ databases">
        <authorList>
            <person name="Zheng R.K."/>
            <person name="Sun C.M."/>
        </authorList>
    </citation>
    <scope>NUCLEOTIDE SEQUENCE [LARGE SCALE GENOMIC DNA]</scope>
    <source>
        <strain evidence="3">zrk23</strain>
    </source>
</reference>
<evidence type="ECO:0000313" key="2">
    <source>
        <dbReference type="EMBL" id="QIG78993.1"/>
    </source>
</evidence>
<feature type="transmembrane region" description="Helical" evidence="1">
    <location>
        <begin position="24"/>
        <end position="42"/>
    </location>
</feature>